<accession>A0A1D2VJ00</accession>
<evidence type="ECO:0000313" key="1">
    <source>
        <dbReference type="EMBL" id="ODV61599.1"/>
    </source>
</evidence>
<keyword evidence="2" id="KW-1185">Reference proteome</keyword>
<protein>
    <submittedName>
        <fullName evidence="1">Uncharacterized protein</fullName>
    </submittedName>
</protein>
<gene>
    <name evidence="1" type="ORF">ASCRUDRAFT_75589</name>
</gene>
<dbReference type="EMBL" id="KV454479">
    <property type="protein sequence ID" value="ODV61599.1"/>
    <property type="molecule type" value="Genomic_DNA"/>
</dbReference>
<dbReference type="InterPro" id="IPR027417">
    <property type="entry name" value="P-loop_NTPase"/>
</dbReference>
<evidence type="ECO:0000313" key="2">
    <source>
        <dbReference type="Proteomes" id="UP000095038"/>
    </source>
</evidence>
<dbReference type="InParanoid" id="A0A1D2VJ00"/>
<dbReference type="OrthoDB" id="3995714at2759"/>
<dbReference type="Proteomes" id="UP000095038">
    <property type="component" value="Unassembled WGS sequence"/>
</dbReference>
<dbReference type="AlphaFoldDB" id="A0A1D2VJ00"/>
<dbReference type="STRING" id="1344418.A0A1D2VJ00"/>
<dbReference type="SUPFAM" id="SSF52540">
    <property type="entry name" value="P-loop containing nucleoside triphosphate hydrolases"/>
    <property type="match status" value="2"/>
</dbReference>
<name>A0A1D2VJ00_9ASCO</name>
<dbReference type="RefSeq" id="XP_020047906.1">
    <property type="nucleotide sequence ID" value="XM_020193128.1"/>
</dbReference>
<organism evidence="1 2">
    <name type="scientific">Ascoidea rubescens DSM 1968</name>
    <dbReference type="NCBI Taxonomy" id="1344418"/>
    <lineage>
        <taxon>Eukaryota</taxon>
        <taxon>Fungi</taxon>
        <taxon>Dikarya</taxon>
        <taxon>Ascomycota</taxon>
        <taxon>Saccharomycotina</taxon>
        <taxon>Saccharomycetes</taxon>
        <taxon>Ascoideaceae</taxon>
        <taxon>Ascoidea</taxon>
    </lineage>
</organism>
<dbReference type="GeneID" id="30966764"/>
<dbReference type="FunCoup" id="A0A1D2VJ00">
    <property type="interactions" value="9"/>
</dbReference>
<sequence>MDFSIFDQDSSYFQNKQLMQFKKFQKKTSDKNITNYIKIEKLSKSQLINKNSNLNYSNNNDYNDYTDEINLHQIKNYDNPLRFALLGSNNVGKSTFTIKVSNPFNFREVYYPTLNNNSILFNFKPSLIKSKFILNENLSDNDLNILKDLVLKNKLVKNQNFDLKLSKNILNSISKNSIISNINKDKNKNKSKNKKIFSIFKELKSKLNDNPYYDCHFINNINSNNASIEDNINIKYKDLLSILGIKDDRSLSVFEENNKLLFFSLASNPLLSSNIRRITNFTQNDYCNGLSSVVSNRTLTQFNSNLTATPSLLSSSSSSIYSEFSANSNLDLNSDKNLACIGEYNNNFNVIDDNSNNNHNPPEISPIFVELIDTPGFQPVNIIPFLELSLNTRLSENQLGNLIDGSMRTNITQQSLIIGSGLGELNGKIDGYILMYSCVPHLNNDEPPSYENVVGSESNKGNNSDKNDMANSLKALGVIRDTIVEAWIEFLVYQEKTNKIVEGDIFSLSYTLKQLWKNEQLEEHEKKMSKKLHSKYDAENLRNSPSEFEKLKDRIIRNYFLPPIMIICSNIENKKMSPVLVEEGKKIAKDWNCSFITIDSSIGYGVEEALSLMIRDSIENKKLKRGNKKH</sequence>
<proteinExistence type="predicted"/>
<reference evidence="2" key="1">
    <citation type="submission" date="2016-05" db="EMBL/GenBank/DDBJ databases">
        <title>Comparative genomics of biotechnologically important yeasts.</title>
        <authorList>
            <consortium name="DOE Joint Genome Institute"/>
            <person name="Riley R."/>
            <person name="Haridas S."/>
            <person name="Wolfe K.H."/>
            <person name="Lopes M.R."/>
            <person name="Hittinger C.T."/>
            <person name="Goker M."/>
            <person name="Salamov A."/>
            <person name="Wisecaver J."/>
            <person name="Long T.M."/>
            <person name="Aerts A.L."/>
            <person name="Barry K."/>
            <person name="Choi C."/>
            <person name="Clum A."/>
            <person name="Coughlan A.Y."/>
            <person name="Deshpande S."/>
            <person name="Douglass A.P."/>
            <person name="Hanson S.J."/>
            <person name="Klenk H.-P."/>
            <person name="Labutti K."/>
            <person name="Lapidus A."/>
            <person name="Lindquist E."/>
            <person name="Lipzen A."/>
            <person name="Meier-Kolthoff J.P."/>
            <person name="Ohm R.A."/>
            <person name="Otillar R.P."/>
            <person name="Pangilinan J."/>
            <person name="Peng Y."/>
            <person name="Rokas A."/>
            <person name="Rosa C.A."/>
            <person name="Scheuner C."/>
            <person name="Sibirny A.A."/>
            <person name="Slot J.C."/>
            <person name="Stielow J.B."/>
            <person name="Sun H."/>
            <person name="Kurtzman C.P."/>
            <person name="Blackwell M."/>
            <person name="Grigoriev I.V."/>
            <person name="Jeffries T.W."/>
        </authorList>
    </citation>
    <scope>NUCLEOTIDE SEQUENCE [LARGE SCALE GENOMIC DNA]</scope>
    <source>
        <strain evidence="2">DSM 1968</strain>
    </source>
</reference>